<dbReference type="Pfam" id="PF13770">
    <property type="entry name" value="DUF4169"/>
    <property type="match status" value="1"/>
</dbReference>
<feature type="region of interest" description="Disordered" evidence="1">
    <location>
        <begin position="1"/>
        <end position="67"/>
    </location>
</feature>
<organism evidence="2 3">
    <name type="scientific">Tepidamorphus gemmatus</name>
    <dbReference type="NCBI Taxonomy" id="747076"/>
    <lineage>
        <taxon>Bacteria</taxon>
        <taxon>Pseudomonadati</taxon>
        <taxon>Pseudomonadota</taxon>
        <taxon>Alphaproteobacteria</taxon>
        <taxon>Hyphomicrobiales</taxon>
        <taxon>Tepidamorphaceae</taxon>
        <taxon>Tepidamorphus</taxon>
    </lineage>
</organism>
<gene>
    <name evidence="2" type="ORF">EDC22_10927</name>
</gene>
<feature type="compositionally biased region" description="Basic residues" evidence="1">
    <location>
        <begin position="9"/>
        <end position="18"/>
    </location>
</feature>
<evidence type="ECO:0000256" key="1">
    <source>
        <dbReference type="SAM" id="MobiDB-lite"/>
    </source>
</evidence>
<sequence>MPEIVNLNRVRKQKARAGRKAEAAANRVRFGRTKAERAAARAAEDKAGRDLAGHRLGADDPDTDRGR</sequence>
<dbReference type="Proteomes" id="UP000295678">
    <property type="component" value="Unassembled WGS sequence"/>
</dbReference>
<proteinExistence type="predicted"/>
<dbReference type="EMBL" id="SMAK01000009">
    <property type="protein sequence ID" value="TCT08352.1"/>
    <property type="molecule type" value="Genomic_DNA"/>
</dbReference>
<dbReference type="AlphaFoldDB" id="A0A4R3M5P7"/>
<dbReference type="RefSeq" id="WP_132807280.1">
    <property type="nucleotide sequence ID" value="NZ_SMAK01000009.1"/>
</dbReference>
<name>A0A4R3M5P7_9HYPH</name>
<keyword evidence="3" id="KW-1185">Reference proteome</keyword>
<feature type="compositionally biased region" description="Basic and acidic residues" evidence="1">
    <location>
        <begin position="33"/>
        <end position="67"/>
    </location>
</feature>
<evidence type="ECO:0000313" key="3">
    <source>
        <dbReference type="Proteomes" id="UP000295678"/>
    </source>
</evidence>
<comment type="caution">
    <text evidence="2">The sequence shown here is derived from an EMBL/GenBank/DDBJ whole genome shotgun (WGS) entry which is preliminary data.</text>
</comment>
<reference evidence="2 3" key="1">
    <citation type="submission" date="2019-03" db="EMBL/GenBank/DDBJ databases">
        <title>Genomic Encyclopedia of Type Strains, Phase IV (KMG-IV): sequencing the most valuable type-strain genomes for metagenomic binning, comparative biology and taxonomic classification.</title>
        <authorList>
            <person name="Goeker M."/>
        </authorList>
    </citation>
    <scope>NUCLEOTIDE SEQUENCE [LARGE SCALE GENOMIC DNA]</scope>
    <source>
        <strain evidence="2 3">DSM 19345</strain>
    </source>
</reference>
<accession>A0A4R3M5P7</accession>
<dbReference type="InterPro" id="IPR025227">
    <property type="entry name" value="DUF4169"/>
</dbReference>
<evidence type="ECO:0000313" key="2">
    <source>
        <dbReference type="EMBL" id="TCT08352.1"/>
    </source>
</evidence>
<protein>
    <submittedName>
        <fullName evidence="2">Uncharacterized protein DUF4169</fullName>
    </submittedName>
</protein>